<proteinExistence type="predicted"/>
<dbReference type="GeneID" id="94335622"/>
<dbReference type="Proteomes" id="UP001214638">
    <property type="component" value="Unassembled WGS sequence"/>
</dbReference>
<dbReference type="Pfam" id="PF06991">
    <property type="entry name" value="MFAP1"/>
    <property type="match status" value="1"/>
</dbReference>
<dbReference type="AlphaFoldDB" id="A0AAD9PPG9"/>
<keyword evidence="4" id="KW-1185">Reference proteome</keyword>
<feature type="region of interest" description="Disordered" evidence="1">
    <location>
        <begin position="243"/>
        <end position="270"/>
    </location>
</feature>
<feature type="compositionally biased region" description="Basic and acidic residues" evidence="1">
    <location>
        <begin position="418"/>
        <end position="429"/>
    </location>
</feature>
<feature type="region of interest" description="Disordered" evidence="1">
    <location>
        <begin position="410"/>
        <end position="442"/>
    </location>
</feature>
<gene>
    <name evidence="3" type="ORF">BdWA1_001324</name>
</gene>
<comment type="caution">
    <text evidence="3">The sequence shown here is derived from an EMBL/GenBank/DDBJ whole genome shotgun (WGS) entry which is preliminary data.</text>
</comment>
<name>A0AAD9PPG9_9APIC</name>
<feature type="compositionally biased region" description="Acidic residues" evidence="1">
    <location>
        <begin position="253"/>
        <end position="268"/>
    </location>
</feature>
<dbReference type="PANTHER" id="PTHR15327">
    <property type="entry name" value="MICROFIBRIL-ASSOCIATED PROTEIN"/>
    <property type="match status" value="1"/>
</dbReference>
<dbReference type="InterPro" id="IPR033194">
    <property type="entry name" value="MFAP1"/>
</dbReference>
<dbReference type="EMBL" id="JALLKP010000001">
    <property type="protein sequence ID" value="KAK2198313.1"/>
    <property type="molecule type" value="Genomic_DNA"/>
</dbReference>
<evidence type="ECO:0000259" key="2">
    <source>
        <dbReference type="Pfam" id="PF06991"/>
    </source>
</evidence>
<reference evidence="3" key="1">
    <citation type="journal article" date="2023" name="Nat. Microbiol.">
        <title>Babesia duncani multi-omics identifies virulence factors and drug targets.</title>
        <authorList>
            <person name="Singh P."/>
            <person name="Lonardi S."/>
            <person name="Liang Q."/>
            <person name="Vydyam P."/>
            <person name="Khabirova E."/>
            <person name="Fang T."/>
            <person name="Gihaz S."/>
            <person name="Thekkiniath J."/>
            <person name="Munshi M."/>
            <person name="Abel S."/>
            <person name="Ciampossin L."/>
            <person name="Batugedara G."/>
            <person name="Gupta M."/>
            <person name="Lu X.M."/>
            <person name="Lenz T."/>
            <person name="Chakravarty S."/>
            <person name="Cornillot E."/>
            <person name="Hu Y."/>
            <person name="Ma W."/>
            <person name="Gonzalez L.M."/>
            <person name="Sanchez S."/>
            <person name="Estrada K."/>
            <person name="Sanchez-Flores A."/>
            <person name="Montero E."/>
            <person name="Harb O.S."/>
            <person name="Le Roch K.G."/>
            <person name="Mamoun C.B."/>
        </authorList>
    </citation>
    <scope>NUCLEOTIDE SEQUENCE</scope>
    <source>
        <strain evidence="3">WA1</strain>
    </source>
</reference>
<feature type="region of interest" description="Disordered" evidence="1">
    <location>
        <begin position="219"/>
        <end position="238"/>
    </location>
</feature>
<evidence type="ECO:0000256" key="1">
    <source>
        <dbReference type="SAM" id="MobiDB-lite"/>
    </source>
</evidence>
<protein>
    <submittedName>
        <fullName evidence="3">Bifunctional Micro-fibrillar-associated protein 1</fullName>
    </submittedName>
</protein>
<feature type="domain" description="Micro-fibrillar-associated protein 1 C-terminal" evidence="2">
    <location>
        <begin position="190"/>
        <end position="403"/>
    </location>
</feature>
<feature type="compositionally biased region" description="Acidic residues" evidence="1">
    <location>
        <begin position="158"/>
        <end position="170"/>
    </location>
</feature>
<feature type="region of interest" description="Disordered" evidence="1">
    <location>
        <begin position="10"/>
        <end position="183"/>
    </location>
</feature>
<sequence length="442" mass="51396">MSAIELFKFLGQDTNRSTSPPKNILKKKCKKPQGERVRRYWPGKAPEHAQESESDSEYEEEETLHSDAVAAQAPVTNDRRYARYSNARDTGAAARTGRRQAIVEVVESGANETLEVPQEDPEVPHVPEDPQVPIDRNALRARALEYRKQEQAQLEPPTLEDEDEESDDESEDKRELEYPDNLNGSLAFEQKPLVMEKPHFVPKHARALVKEAMDLERRQKQSLEMERNRLKLRKQESKRLLVQQLSEANLGDKDEESPETLVDDSDDPTDQREYELWKIRELKRLLCDKEERMAHEKLMQEVERRRQMTPEELKRDNARIDAQKVKGPPRGKMRFLQKYYHKGAFFMDKREDGSEPIYNRDFNAPTADDLIDRSALPKPMQVRRGFYGKQGQVKHTHLADVDTTRFDMPWSLNAKRPKGNDGKILKNADAHFTGFERPSKKR</sequence>
<accession>A0AAD9PPG9</accession>
<evidence type="ECO:0000313" key="3">
    <source>
        <dbReference type="EMBL" id="KAK2198313.1"/>
    </source>
</evidence>
<dbReference type="InterPro" id="IPR009730">
    <property type="entry name" value="MFAP1_C"/>
</dbReference>
<evidence type="ECO:0000313" key="4">
    <source>
        <dbReference type="Proteomes" id="UP001214638"/>
    </source>
</evidence>
<organism evidence="3 4">
    <name type="scientific">Babesia duncani</name>
    <dbReference type="NCBI Taxonomy" id="323732"/>
    <lineage>
        <taxon>Eukaryota</taxon>
        <taxon>Sar</taxon>
        <taxon>Alveolata</taxon>
        <taxon>Apicomplexa</taxon>
        <taxon>Aconoidasida</taxon>
        <taxon>Piroplasmida</taxon>
        <taxon>Babesiidae</taxon>
        <taxon>Babesia</taxon>
    </lineage>
</organism>
<dbReference type="KEGG" id="bdw:94335622"/>
<feature type="compositionally biased region" description="Acidic residues" evidence="1">
    <location>
        <begin position="52"/>
        <end position="62"/>
    </location>
</feature>
<dbReference type="RefSeq" id="XP_067805155.1">
    <property type="nucleotide sequence ID" value="XM_067946364.1"/>
</dbReference>